<dbReference type="InterPro" id="IPR009060">
    <property type="entry name" value="UBA-like_sf"/>
</dbReference>
<comment type="similarity">
    <text evidence="6">Belongs to the L2HGDH family.</text>
</comment>
<evidence type="ECO:0000256" key="4">
    <source>
        <dbReference type="ARBA" id="ARBA00023002"/>
    </source>
</evidence>
<dbReference type="NCBIfam" id="NF008726">
    <property type="entry name" value="PRK11728.1"/>
    <property type="match status" value="1"/>
</dbReference>
<comment type="catalytic activity">
    <reaction evidence="5">
        <text>(S)-2-hydroxyglutarate + A = 2-oxoglutarate + AH2</text>
        <dbReference type="Rhea" id="RHEA:21252"/>
        <dbReference type="ChEBI" id="CHEBI:13193"/>
        <dbReference type="ChEBI" id="CHEBI:16782"/>
        <dbReference type="ChEBI" id="CHEBI:16810"/>
        <dbReference type="ChEBI" id="CHEBI:17499"/>
        <dbReference type="EC" id="1.1.99.2"/>
    </reaction>
</comment>
<dbReference type="PROSITE" id="PS00028">
    <property type="entry name" value="ZINC_FINGER_C2H2_1"/>
    <property type="match status" value="1"/>
</dbReference>
<evidence type="ECO:0000256" key="9">
    <source>
        <dbReference type="SAM" id="Coils"/>
    </source>
</evidence>
<proteinExistence type="inferred from homology"/>
<dbReference type="InterPro" id="IPR029071">
    <property type="entry name" value="Ubiquitin-like_domsf"/>
</dbReference>
<accession>A0A815CWX8</accession>
<dbReference type="AlphaFoldDB" id="A0A815CWX8"/>
<dbReference type="SMART" id="SM00166">
    <property type="entry name" value="UBX"/>
    <property type="match status" value="1"/>
</dbReference>
<dbReference type="Pfam" id="PF00789">
    <property type="entry name" value="UBX"/>
    <property type="match status" value="1"/>
</dbReference>
<dbReference type="Proteomes" id="UP000663852">
    <property type="component" value="Unassembled WGS sequence"/>
</dbReference>
<dbReference type="Gene3D" id="1.10.8.10">
    <property type="entry name" value="DNA helicase RuvA subunit, C-terminal domain"/>
    <property type="match status" value="1"/>
</dbReference>
<evidence type="ECO:0000259" key="10">
    <source>
        <dbReference type="PROSITE" id="PS50033"/>
    </source>
</evidence>
<dbReference type="SUPFAM" id="SSF46934">
    <property type="entry name" value="UBA-like"/>
    <property type="match status" value="1"/>
</dbReference>
<dbReference type="PANTHER" id="PTHR43104">
    <property type="entry name" value="L-2-HYDROXYGLUTARATE DEHYDROGENASE, MITOCHONDRIAL"/>
    <property type="match status" value="1"/>
</dbReference>
<dbReference type="Gene3D" id="3.50.50.60">
    <property type="entry name" value="FAD/NAD(P)-binding domain"/>
    <property type="match status" value="1"/>
</dbReference>
<evidence type="ECO:0000256" key="7">
    <source>
        <dbReference type="ARBA" id="ARBA00038878"/>
    </source>
</evidence>
<dbReference type="SUPFAM" id="SSF51905">
    <property type="entry name" value="FAD/NAD(P)-binding domain"/>
    <property type="match status" value="1"/>
</dbReference>
<dbReference type="GO" id="GO:0047545">
    <property type="term" value="F:(S)-2-hydroxyglutarate dehydrogenase activity"/>
    <property type="evidence" value="ECO:0007669"/>
    <property type="project" value="UniProtKB-EC"/>
</dbReference>
<feature type="coiled-coil region" evidence="9">
    <location>
        <begin position="522"/>
        <end position="590"/>
    </location>
</feature>
<dbReference type="OrthoDB" id="498204at2759"/>
<keyword evidence="4" id="KW-0560">Oxidoreductase</keyword>
<feature type="domain" description="UBX" evidence="10">
    <location>
        <begin position="640"/>
        <end position="716"/>
    </location>
</feature>
<dbReference type="Gene3D" id="3.10.20.90">
    <property type="entry name" value="Phosphatidylinositol 3-kinase Catalytic Subunit, Chain A, domain 1"/>
    <property type="match status" value="1"/>
</dbReference>
<comment type="caution">
    <text evidence="11">The sequence shown here is derived from an EMBL/GenBank/DDBJ whole genome shotgun (WGS) entry which is preliminary data.</text>
</comment>
<dbReference type="EC" id="1.1.99.2" evidence="7"/>
<keyword evidence="3" id="KW-0274">FAD</keyword>
<evidence type="ECO:0000256" key="2">
    <source>
        <dbReference type="ARBA" id="ARBA00022630"/>
    </source>
</evidence>
<keyword evidence="2" id="KW-0285">Flavoprotein</keyword>
<dbReference type="EMBL" id="CAJNOJ010000210">
    <property type="protein sequence ID" value="CAF1293464.1"/>
    <property type="molecule type" value="Genomic_DNA"/>
</dbReference>
<dbReference type="InterPro" id="IPR001012">
    <property type="entry name" value="UBX_dom"/>
</dbReference>
<name>A0A815CWX8_ADIRI</name>
<protein>
    <recommendedName>
        <fullName evidence="8">L-2-hydroxyglutarate dehydrogenase, mitochondrial</fullName>
        <ecNumber evidence="7">1.1.99.2</ecNumber>
    </recommendedName>
</protein>
<evidence type="ECO:0000313" key="11">
    <source>
        <dbReference type="EMBL" id="CAF1293464.1"/>
    </source>
</evidence>
<comment type="cofactor">
    <cofactor evidence="1">
        <name>FAD</name>
        <dbReference type="ChEBI" id="CHEBI:57692"/>
    </cofactor>
</comment>
<evidence type="ECO:0000313" key="12">
    <source>
        <dbReference type="Proteomes" id="UP000663852"/>
    </source>
</evidence>
<organism evidence="11 12">
    <name type="scientific">Adineta ricciae</name>
    <name type="common">Rotifer</name>
    <dbReference type="NCBI Taxonomy" id="249248"/>
    <lineage>
        <taxon>Eukaryota</taxon>
        <taxon>Metazoa</taxon>
        <taxon>Spiralia</taxon>
        <taxon>Gnathifera</taxon>
        <taxon>Rotifera</taxon>
        <taxon>Eurotatoria</taxon>
        <taxon>Bdelloidea</taxon>
        <taxon>Adinetida</taxon>
        <taxon>Adinetidae</taxon>
        <taxon>Adineta</taxon>
    </lineage>
</organism>
<reference evidence="11" key="1">
    <citation type="submission" date="2021-02" db="EMBL/GenBank/DDBJ databases">
        <authorList>
            <person name="Nowell W R."/>
        </authorList>
    </citation>
    <scope>NUCLEOTIDE SEQUENCE</scope>
</reference>
<dbReference type="PANTHER" id="PTHR43104:SF2">
    <property type="entry name" value="L-2-HYDROXYGLUTARATE DEHYDROGENASE, MITOCHONDRIAL"/>
    <property type="match status" value="1"/>
</dbReference>
<gene>
    <name evidence="11" type="ORF">EDS130_LOCUS30215</name>
</gene>
<evidence type="ECO:0000256" key="5">
    <source>
        <dbReference type="ARBA" id="ARBA00036066"/>
    </source>
</evidence>
<dbReference type="Pfam" id="PF01266">
    <property type="entry name" value="DAO"/>
    <property type="match status" value="1"/>
</dbReference>
<dbReference type="Gene3D" id="3.30.9.10">
    <property type="entry name" value="D-Amino Acid Oxidase, subunit A, domain 2"/>
    <property type="match status" value="1"/>
</dbReference>
<evidence type="ECO:0000256" key="1">
    <source>
        <dbReference type="ARBA" id="ARBA00001974"/>
    </source>
</evidence>
<keyword evidence="9" id="KW-0175">Coiled coil</keyword>
<evidence type="ECO:0000256" key="3">
    <source>
        <dbReference type="ARBA" id="ARBA00022827"/>
    </source>
</evidence>
<evidence type="ECO:0000256" key="8">
    <source>
        <dbReference type="ARBA" id="ARBA00041137"/>
    </source>
</evidence>
<evidence type="ECO:0000256" key="6">
    <source>
        <dbReference type="ARBA" id="ARBA00037941"/>
    </source>
</evidence>
<sequence>MQKVDCLIVGGGIVGVAVARNLQSTFSNLKCLLVEKEDILAKHQTGHNSGVIHAGVYYKPDSLKAKLCIEGLKRIYEYCDANHLPYRKCGKIIVAVERDQLARLDDLYQRAKQNGVQDVRMLDSNQIREIEPNCRGIRAIHSPHTGIVDYGLLCRHFGKSFEQLGGRIALNFEADKFLPSDDPSYPIRITSKTNSSYLSRYVITCGGLQADQLAMACGGSKNPTIVPFRGDYLKLKRNTEKLKINGNIYPVPDPKFPFLGVHFTPRMDGSVWLGPNAVLSMKREGYGLLDFSPRDMIDHVLNGGLRKLAWKHLGYGFNEMRRAYSLRATVHELQKFVPALNVSDVERGPSGVRAQALSSDGNLVEDFVFETVNTGDLKNRILHVRNAPSPAATSSLPIADMIRLLSIIMSLAQQLAEMGFQQPQIDSAINTGKAANLEQAIDWITSHEGEIASGGVESAQPTLNLSSSTAATTTEAASEANSLKCDECGKLLKDADMATAHALRTNHSSFSECTEAIKPLTVEEKEEMKKKLQERIVARRQEQKIAEEQKAIEMEKKRIVDGKTLSDLKQKREEEEMKKIAEANRREKIETQLAKQRAIEQIEADKRARREKAAAEKNGGIVGDVPTPKPQPIVPPQPARQYDECNLQVRLSDGSTVRQLFKAADRFEKVMEWIRGTQQSGPFILVQNFPKKDFNENDNHKTLTELGLVPSGSLMVKALAHFQT</sequence>
<dbReference type="InterPro" id="IPR013087">
    <property type="entry name" value="Znf_C2H2_type"/>
</dbReference>
<dbReference type="InterPro" id="IPR036188">
    <property type="entry name" value="FAD/NAD-bd_sf"/>
</dbReference>
<dbReference type="SUPFAM" id="SSF54236">
    <property type="entry name" value="Ubiquitin-like"/>
    <property type="match status" value="1"/>
</dbReference>
<dbReference type="PROSITE" id="PS50033">
    <property type="entry name" value="UBX"/>
    <property type="match status" value="1"/>
</dbReference>
<dbReference type="InterPro" id="IPR006076">
    <property type="entry name" value="FAD-dep_OxRdtase"/>
</dbReference>